<gene>
    <name evidence="2" type="ORF">WR25_21027</name>
</gene>
<feature type="compositionally biased region" description="Low complexity" evidence="1">
    <location>
        <begin position="179"/>
        <end position="199"/>
    </location>
</feature>
<feature type="compositionally biased region" description="Basic and acidic residues" evidence="1">
    <location>
        <begin position="33"/>
        <end position="44"/>
    </location>
</feature>
<feature type="region of interest" description="Disordered" evidence="1">
    <location>
        <begin position="160"/>
        <end position="282"/>
    </location>
</feature>
<feature type="compositionally biased region" description="Basic and acidic residues" evidence="1">
    <location>
        <begin position="16"/>
        <end position="25"/>
    </location>
</feature>
<sequence>MPATRAAAASACVEHAVARDKDREGRHRRRRTRPAEARRTRKGDQPPIGRLGDCGRDILRRVEDAGQHVGAAEPRRAPQAIAERRGEQPGQALRGGRQRWLDVVGQRFEQHLVRGAVGEAVGRDAVLPLHHADHPPTIGAGVIGKRFRHAHAAHRHNRWYAAARARSRSARAAPRPDRGSASPATIAPPRRPAPASCRANGTGEAGVAPVRTTCSPPPADSCPPAAATRSAPTGQGSPPAAHSTAARTSRSARSPRSAHAAHRDRGRAGRSPSSYLLQNDIG</sequence>
<reference evidence="2 3" key="1">
    <citation type="journal article" date="2017" name="Curr. Biol.">
        <title>Genome architecture and evolution of a unichromosomal asexual nematode.</title>
        <authorList>
            <person name="Fradin H."/>
            <person name="Zegar C."/>
            <person name="Gutwein M."/>
            <person name="Lucas J."/>
            <person name="Kovtun M."/>
            <person name="Corcoran D."/>
            <person name="Baugh L.R."/>
            <person name="Kiontke K."/>
            <person name="Gunsalus K."/>
            <person name="Fitch D.H."/>
            <person name="Piano F."/>
        </authorList>
    </citation>
    <scope>NUCLEOTIDE SEQUENCE [LARGE SCALE GENOMIC DNA]</scope>
    <source>
        <strain evidence="2">PF1309</strain>
    </source>
</reference>
<evidence type="ECO:0000313" key="2">
    <source>
        <dbReference type="EMBL" id="PAV72910.1"/>
    </source>
</evidence>
<dbReference type="EMBL" id="LIAE01008681">
    <property type="protein sequence ID" value="PAV72910.1"/>
    <property type="molecule type" value="Genomic_DNA"/>
</dbReference>
<comment type="caution">
    <text evidence="2">The sequence shown here is derived from an EMBL/GenBank/DDBJ whole genome shotgun (WGS) entry which is preliminary data.</text>
</comment>
<protein>
    <submittedName>
        <fullName evidence="2">Uncharacterized protein</fullName>
    </submittedName>
</protein>
<proteinExistence type="predicted"/>
<dbReference type="AlphaFoldDB" id="A0A2A2KG99"/>
<feature type="compositionally biased region" description="Low complexity" evidence="1">
    <location>
        <begin position="237"/>
        <end position="258"/>
    </location>
</feature>
<evidence type="ECO:0000313" key="3">
    <source>
        <dbReference type="Proteomes" id="UP000218231"/>
    </source>
</evidence>
<feature type="compositionally biased region" description="Basic and acidic residues" evidence="1">
    <location>
        <begin position="53"/>
        <end position="66"/>
    </location>
</feature>
<evidence type="ECO:0000256" key="1">
    <source>
        <dbReference type="SAM" id="MobiDB-lite"/>
    </source>
</evidence>
<feature type="compositionally biased region" description="Low complexity" evidence="1">
    <location>
        <begin position="1"/>
        <end position="15"/>
    </location>
</feature>
<feature type="region of interest" description="Disordered" evidence="1">
    <location>
        <begin position="1"/>
        <end position="94"/>
    </location>
</feature>
<accession>A0A2A2KG99</accession>
<dbReference type="Proteomes" id="UP000218231">
    <property type="component" value="Unassembled WGS sequence"/>
</dbReference>
<feature type="compositionally biased region" description="Polar residues" evidence="1">
    <location>
        <begin position="272"/>
        <end position="282"/>
    </location>
</feature>
<organism evidence="2 3">
    <name type="scientific">Diploscapter pachys</name>
    <dbReference type="NCBI Taxonomy" id="2018661"/>
    <lineage>
        <taxon>Eukaryota</taxon>
        <taxon>Metazoa</taxon>
        <taxon>Ecdysozoa</taxon>
        <taxon>Nematoda</taxon>
        <taxon>Chromadorea</taxon>
        <taxon>Rhabditida</taxon>
        <taxon>Rhabditina</taxon>
        <taxon>Rhabditomorpha</taxon>
        <taxon>Rhabditoidea</taxon>
        <taxon>Rhabditidae</taxon>
        <taxon>Diploscapter</taxon>
    </lineage>
</organism>
<name>A0A2A2KG99_9BILA</name>
<keyword evidence="3" id="KW-1185">Reference proteome</keyword>